<organism evidence="1">
    <name type="scientific">Streptomyces sp. R11</name>
    <dbReference type="NCBI Taxonomy" id="3238625"/>
    <lineage>
        <taxon>Bacteria</taxon>
        <taxon>Bacillati</taxon>
        <taxon>Actinomycetota</taxon>
        <taxon>Actinomycetes</taxon>
        <taxon>Kitasatosporales</taxon>
        <taxon>Streptomycetaceae</taxon>
        <taxon>Streptomyces</taxon>
    </lineage>
</organism>
<protein>
    <submittedName>
        <fullName evidence="1">Uncharacterized protein</fullName>
    </submittedName>
</protein>
<dbReference type="AlphaFoldDB" id="A0AB39NCQ9"/>
<dbReference type="RefSeq" id="WP_369275958.1">
    <property type="nucleotide sequence ID" value="NZ_CP163432.1"/>
</dbReference>
<sequence>MVGARRSEAVQIRLRTDGSAPLRYRIEGPVGGERLSSITPVGPDVSVSKVRPIVDEPRTHIVRAEFILRGKLISPLHEVPLTPDPLQPLVDAVADLWAELGDLAEIRLDIQRAPSGCSGRCACS</sequence>
<evidence type="ECO:0000313" key="1">
    <source>
        <dbReference type="EMBL" id="XDQ16034.1"/>
    </source>
</evidence>
<proteinExistence type="predicted"/>
<gene>
    <name evidence="1" type="ORF">AB5J55_43930</name>
</gene>
<name>A0AB39NCQ9_9ACTN</name>
<accession>A0AB39NCQ9</accession>
<dbReference type="EMBL" id="CP163432">
    <property type="protein sequence ID" value="XDQ16034.1"/>
    <property type="molecule type" value="Genomic_DNA"/>
</dbReference>
<reference evidence="1" key="1">
    <citation type="submission" date="2024-07" db="EMBL/GenBank/DDBJ databases">
        <authorList>
            <person name="Yu S.T."/>
        </authorList>
    </citation>
    <scope>NUCLEOTIDE SEQUENCE</scope>
    <source>
        <strain evidence="1">R11</strain>
    </source>
</reference>